<evidence type="ECO:0000313" key="2">
    <source>
        <dbReference type="EMBL" id="QSX18167.1"/>
    </source>
</evidence>
<dbReference type="Proteomes" id="UP000662736">
    <property type="component" value="Chromosome"/>
</dbReference>
<dbReference type="InterPro" id="IPR053164">
    <property type="entry name" value="IS1016-like_transposase"/>
</dbReference>
<gene>
    <name evidence="2" type="ORF">J1G54_08225</name>
</gene>
<dbReference type="InterPro" id="IPR024445">
    <property type="entry name" value="Tnp_ISXO2-like"/>
</dbReference>
<protein>
    <submittedName>
        <fullName evidence="2">IS1595 family transposase</fullName>
    </submittedName>
</protein>
<evidence type="ECO:0000313" key="3">
    <source>
        <dbReference type="Proteomes" id="UP000662736"/>
    </source>
</evidence>
<dbReference type="EMBL" id="CP071491">
    <property type="protein sequence ID" value="QSX18167.1"/>
    <property type="molecule type" value="Genomic_DNA"/>
</dbReference>
<dbReference type="AlphaFoldDB" id="A0AAX1M8E1"/>
<proteinExistence type="predicted"/>
<organism evidence="2 3">
    <name type="scientific">Glaesserella parasuis</name>
    <name type="common">Haemophilus parasuis</name>
    <dbReference type="NCBI Taxonomy" id="738"/>
    <lineage>
        <taxon>Bacteria</taxon>
        <taxon>Pseudomonadati</taxon>
        <taxon>Pseudomonadota</taxon>
        <taxon>Gammaproteobacteria</taxon>
        <taxon>Pasteurellales</taxon>
        <taxon>Pasteurellaceae</taxon>
        <taxon>Glaesserella</taxon>
    </lineage>
</organism>
<dbReference type="NCBIfam" id="NF033547">
    <property type="entry name" value="transpos_IS1595"/>
    <property type="match status" value="1"/>
</dbReference>
<sequence length="203" mass="23530">MTHCKLKKSIQKKLLEFFMLEVTARSAADLLVIQPNSAILFYRKIREVISYHLALEADEVFDGQIELDESYFDGTRKGKRGRGAVGKTAVFGLLKRDGKVYTVVVPNSICDTFTDFYRSYDVLDVSEFNHFRINHSTHFAEKQNHINGIENFWNQAKRHLPKFNGIPKAHFELYLKECEWRFNHSNLKSQISILKQLVKGSLS</sequence>
<feature type="domain" description="ISXO2-like transposase" evidence="1">
    <location>
        <begin position="60"/>
        <end position="183"/>
    </location>
</feature>
<name>A0AAX1M8E1_GLAPU</name>
<accession>A0AAX1M8E1</accession>
<evidence type="ECO:0000259" key="1">
    <source>
        <dbReference type="SMART" id="SM01126"/>
    </source>
</evidence>
<dbReference type="PANTHER" id="PTHR47163">
    <property type="entry name" value="DDE_TNP_IS1595 DOMAIN-CONTAINING PROTEIN"/>
    <property type="match status" value="1"/>
</dbReference>
<reference evidence="2" key="1">
    <citation type="submission" date="2021-03" db="EMBL/GenBank/DDBJ databases">
        <title>Characterization of a novel Integrative Conjugative Element in Glaesserella parasuis.</title>
        <authorList>
            <person name="Hu G."/>
            <person name="Sun H."/>
        </authorList>
    </citation>
    <scope>NUCLEOTIDE SEQUENCE</scope>
    <source>
        <strain evidence="2">GHP1807</strain>
    </source>
</reference>
<dbReference type="SMART" id="SM01126">
    <property type="entry name" value="DDE_Tnp_IS1595"/>
    <property type="match status" value="1"/>
</dbReference>
<dbReference type="PANTHER" id="PTHR47163:SF2">
    <property type="entry name" value="SI:DKEY-17M8.2"/>
    <property type="match status" value="1"/>
</dbReference>
<dbReference type="Pfam" id="PF12762">
    <property type="entry name" value="DDE_Tnp_IS1595"/>
    <property type="match status" value="1"/>
</dbReference>